<dbReference type="RefSeq" id="WP_283343020.1">
    <property type="nucleotide sequence ID" value="NZ_JASHIF010000002.1"/>
</dbReference>
<organism evidence="2 3">
    <name type="scientific">Flectobacillus roseus</name>
    <dbReference type="NCBI Taxonomy" id="502259"/>
    <lineage>
        <taxon>Bacteria</taxon>
        <taxon>Pseudomonadati</taxon>
        <taxon>Bacteroidota</taxon>
        <taxon>Cytophagia</taxon>
        <taxon>Cytophagales</taxon>
        <taxon>Flectobacillaceae</taxon>
        <taxon>Flectobacillus</taxon>
    </lineage>
</organism>
<name>A0ABT6Y2C1_9BACT</name>
<dbReference type="EMBL" id="JASHIF010000002">
    <property type="protein sequence ID" value="MDI9857697.1"/>
    <property type="molecule type" value="Genomic_DNA"/>
</dbReference>
<keyword evidence="3" id="KW-1185">Reference proteome</keyword>
<evidence type="ECO:0000313" key="3">
    <source>
        <dbReference type="Proteomes" id="UP001236507"/>
    </source>
</evidence>
<comment type="caution">
    <text evidence="2">The sequence shown here is derived from an EMBL/GenBank/DDBJ whole genome shotgun (WGS) entry which is preliminary data.</text>
</comment>
<dbReference type="InterPro" id="IPR016097">
    <property type="entry name" value="DUF695"/>
</dbReference>
<dbReference type="Pfam" id="PF05117">
    <property type="entry name" value="DUF695"/>
    <property type="match status" value="1"/>
</dbReference>
<proteinExistence type="predicted"/>
<evidence type="ECO:0000313" key="2">
    <source>
        <dbReference type="EMBL" id="MDI9857697.1"/>
    </source>
</evidence>
<feature type="domain" description="DUF695" evidence="1">
    <location>
        <begin position="239"/>
        <end position="361"/>
    </location>
</feature>
<dbReference type="Proteomes" id="UP001236507">
    <property type="component" value="Unassembled WGS sequence"/>
</dbReference>
<gene>
    <name evidence="2" type="ORF">QM524_00625</name>
</gene>
<reference evidence="2 3" key="1">
    <citation type="submission" date="2023-05" db="EMBL/GenBank/DDBJ databases">
        <title>Novel species of genus Flectobacillus isolated from stream in China.</title>
        <authorList>
            <person name="Lu H."/>
        </authorList>
    </citation>
    <scope>NUCLEOTIDE SEQUENCE [LARGE SCALE GENOMIC DNA]</scope>
    <source>
        <strain evidence="2 3">KCTC 42575</strain>
    </source>
</reference>
<sequence>MSIIKRFFQKQSAPNNPYKEFWNWFSENEKKFFDIVKDGEKIDEAFFAILSPRLEQLHKGIFFLSGMSDENIAELILTADGIVKNIVFIEELIEAAPVFPNWKITALKQAVDMEDWQIGIEDLIINSPSLSFFPDDYPQYPDEIAITIVYQDYSTEEHGTIVSGIYMFLDNLLGELNAGVQLDQIKIQGPNTSHPDLIPIAKLPAYLNWREKEFIEKYESTEIPDDDIPLTTLQATSENEMPLIASINMPLLNWDAKPSFPWVLRLELQYDGQQNDGLPNESDFEILNELEDTLLDNLLDSGMCLYAGRQVGSNMCEFYFTCKNFREPSKKVYELTPEIEQNFKFEYFIYRDKYWRSFEHFRAAL</sequence>
<evidence type="ECO:0000259" key="1">
    <source>
        <dbReference type="Pfam" id="PF05117"/>
    </source>
</evidence>
<accession>A0ABT6Y2C1</accession>
<protein>
    <submittedName>
        <fullName evidence="2">DUF695 domain-containing protein</fullName>
    </submittedName>
</protein>